<dbReference type="SUPFAM" id="SSF54211">
    <property type="entry name" value="Ribosomal protein S5 domain 2-like"/>
    <property type="match status" value="1"/>
</dbReference>
<feature type="domain" description="Lon proteolytic" evidence="6">
    <location>
        <begin position="309"/>
        <end position="420"/>
    </location>
</feature>
<dbReference type="GO" id="GO:0005524">
    <property type="term" value="F:ATP binding"/>
    <property type="evidence" value="ECO:0007669"/>
    <property type="project" value="InterPro"/>
</dbReference>
<feature type="active site" evidence="4">
    <location>
        <position position="325"/>
    </location>
</feature>
<dbReference type="PROSITE" id="PS01046">
    <property type="entry name" value="LON_SER"/>
    <property type="match status" value="1"/>
</dbReference>
<dbReference type="EMBL" id="QOKY01000171">
    <property type="protein sequence ID" value="RMZ55093.1"/>
    <property type="molecule type" value="Genomic_DNA"/>
</dbReference>
<dbReference type="GO" id="GO:0016887">
    <property type="term" value="F:ATP hydrolysis activity"/>
    <property type="evidence" value="ECO:0007669"/>
    <property type="project" value="InterPro"/>
</dbReference>
<name>A0A3M7KX54_AUXPR</name>
<dbReference type="GO" id="GO:0004252">
    <property type="term" value="F:serine-type endopeptidase activity"/>
    <property type="evidence" value="ECO:0007669"/>
    <property type="project" value="UniProtKB-UniRule"/>
</dbReference>
<evidence type="ECO:0000259" key="6">
    <source>
        <dbReference type="PROSITE" id="PS51786"/>
    </source>
</evidence>
<organism evidence="7 8">
    <name type="scientific">Auxenochlorella protothecoides</name>
    <name type="common">Green microalga</name>
    <name type="synonym">Chlorella protothecoides</name>
    <dbReference type="NCBI Taxonomy" id="3075"/>
    <lineage>
        <taxon>Eukaryota</taxon>
        <taxon>Viridiplantae</taxon>
        <taxon>Chlorophyta</taxon>
        <taxon>core chlorophytes</taxon>
        <taxon>Trebouxiophyceae</taxon>
        <taxon>Chlorellales</taxon>
        <taxon>Chlorellaceae</taxon>
        <taxon>Auxenochlorella</taxon>
    </lineage>
</organism>
<dbReference type="InterPro" id="IPR014721">
    <property type="entry name" value="Ribsml_uS5_D2-typ_fold_subgr"/>
</dbReference>
<dbReference type="SUPFAM" id="SSF52540">
    <property type="entry name" value="P-loop containing nucleoside triphosphate hydrolases"/>
    <property type="match status" value="1"/>
</dbReference>
<keyword evidence="3 4" id="KW-0720">Serine protease</keyword>
<keyword evidence="1 4" id="KW-0645">Protease</keyword>
<dbReference type="InterPro" id="IPR003959">
    <property type="entry name" value="ATPase_AAA_core"/>
</dbReference>
<dbReference type="AlphaFoldDB" id="A0A3M7KX54"/>
<protein>
    <recommendedName>
        <fullName evidence="6">Lon proteolytic domain-containing protein</fullName>
    </recommendedName>
</protein>
<evidence type="ECO:0000256" key="2">
    <source>
        <dbReference type="ARBA" id="ARBA00022801"/>
    </source>
</evidence>
<dbReference type="InterPro" id="IPR008268">
    <property type="entry name" value="Peptidase_S16_AS"/>
</dbReference>
<dbReference type="InterPro" id="IPR027065">
    <property type="entry name" value="Lon_Prtase"/>
</dbReference>
<proteinExistence type="inferred from homology"/>
<evidence type="ECO:0000256" key="3">
    <source>
        <dbReference type="ARBA" id="ARBA00022825"/>
    </source>
</evidence>
<keyword evidence="2 4" id="KW-0378">Hydrolase</keyword>
<gene>
    <name evidence="7" type="ORF">APUTEX25_005719</name>
</gene>
<accession>A0A3M7KX54</accession>
<evidence type="ECO:0000256" key="1">
    <source>
        <dbReference type="ARBA" id="ARBA00022670"/>
    </source>
</evidence>
<evidence type="ECO:0000313" key="8">
    <source>
        <dbReference type="Proteomes" id="UP000279271"/>
    </source>
</evidence>
<feature type="active site" evidence="4">
    <location>
        <position position="368"/>
    </location>
</feature>
<dbReference type="PANTHER" id="PTHR10046">
    <property type="entry name" value="ATP DEPENDENT LON PROTEASE FAMILY MEMBER"/>
    <property type="match status" value="1"/>
</dbReference>
<dbReference type="GO" id="GO:0006508">
    <property type="term" value="P:proteolysis"/>
    <property type="evidence" value="ECO:0007669"/>
    <property type="project" value="UniProtKB-KW"/>
</dbReference>
<evidence type="ECO:0000313" key="7">
    <source>
        <dbReference type="EMBL" id="RMZ55093.1"/>
    </source>
</evidence>
<dbReference type="Pfam" id="PF05362">
    <property type="entry name" value="Lon_C"/>
    <property type="match status" value="1"/>
</dbReference>
<evidence type="ECO:0000256" key="4">
    <source>
        <dbReference type="PROSITE-ProRule" id="PRU01122"/>
    </source>
</evidence>
<reference evidence="8" key="1">
    <citation type="journal article" date="2018" name="Algal Res.">
        <title>Characterization of plant carbon substrate utilization by Auxenochlorella protothecoides.</title>
        <authorList>
            <person name="Vogler B.W."/>
            <person name="Starkenburg S.R."/>
            <person name="Sudasinghe N."/>
            <person name="Schambach J.Y."/>
            <person name="Rollin J.A."/>
            <person name="Pattathil S."/>
            <person name="Barry A.N."/>
        </authorList>
    </citation>
    <scope>NUCLEOTIDE SEQUENCE [LARGE SCALE GENOMIC DNA]</scope>
    <source>
        <strain evidence="8">UTEX 25</strain>
    </source>
</reference>
<comment type="caution">
    <text evidence="7">The sequence shown here is derived from an EMBL/GenBank/DDBJ whole genome shotgun (WGS) entry which is preliminary data.</text>
</comment>
<sequence>MKRGKPGQEGQERTLPLLPLSTHVLLPGGMLTVAVQGNSHLIKHLVHEQGRDVMVAAVPYSPDNGEDHGPADSEGDQPLDHDRLFHTGTAAKVVQLHKSAKVFDFESREGRERGLSGHVVSPPWEPQWVYVSEPPPARGLRRAGARDAVLLLDEVDKMGRDSRGDPAAALLEVLDPEQNAAFVDTYLGLPFDLSAVLFLATANRAADIPEPLLDRMEVIHLPGYTLEEKARRHWRGWKDQGAGRGMAIAERHLVPRVLADHGMTHADLAFPADSLRLLVGARSSDGGIPGPAGAGSHRDAPASPVACWDVHVHLPAGAVPKDGPSAGVTLAVALVSLFAGRTVRADVAMTGELTLRGLVLPVGGVKEKLLAAHAAGVRRALVPVRNLRDVRDDLPASVREDMQVLGCQRMEEVLAAAFDPPLRLRHTPARL</sequence>
<dbReference type="PRINTS" id="PR00830">
    <property type="entry name" value="ENDOLAPTASE"/>
</dbReference>
<feature type="region of interest" description="Disordered" evidence="5">
    <location>
        <begin position="59"/>
        <end position="81"/>
    </location>
</feature>
<dbReference type="PROSITE" id="PS51786">
    <property type="entry name" value="LON_PROTEOLYTIC"/>
    <property type="match status" value="1"/>
</dbReference>
<evidence type="ECO:0000256" key="5">
    <source>
        <dbReference type="SAM" id="MobiDB-lite"/>
    </source>
</evidence>
<dbReference type="InterPro" id="IPR027417">
    <property type="entry name" value="P-loop_NTPase"/>
</dbReference>
<dbReference type="InterPro" id="IPR020568">
    <property type="entry name" value="Ribosomal_Su5_D2-typ_SF"/>
</dbReference>
<dbReference type="Pfam" id="PF00004">
    <property type="entry name" value="AAA"/>
    <property type="match status" value="1"/>
</dbReference>
<dbReference type="GO" id="GO:0004176">
    <property type="term" value="F:ATP-dependent peptidase activity"/>
    <property type="evidence" value="ECO:0007669"/>
    <property type="project" value="UniProtKB-UniRule"/>
</dbReference>
<comment type="similarity">
    <text evidence="4">Belongs to the peptidase S16 family.</text>
</comment>
<dbReference type="Gene3D" id="3.30.230.10">
    <property type="match status" value="1"/>
</dbReference>
<dbReference type="GO" id="GO:0030163">
    <property type="term" value="P:protein catabolic process"/>
    <property type="evidence" value="ECO:0007669"/>
    <property type="project" value="InterPro"/>
</dbReference>
<dbReference type="InterPro" id="IPR008269">
    <property type="entry name" value="Lon_proteolytic"/>
</dbReference>
<dbReference type="Gene3D" id="3.40.50.300">
    <property type="entry name" value="P-loop containing nucleotide triphosphate hydrolases"/>
    <property type="match status" value="1"/>
</dbReference>
<dbReference type="Proteomes" id="UP000279271">
    <property type="component" value="Unassembled WGS sequence"/>
</dbReference>